<dbReference type="PANTHER" id="PTHR33202">
    <property type="entry name" value="ZINC UPTAKE REGULATION PROTEIN"/>
    <property type="match status" value="1"/>
</dbReference>
<feature type="binding site" evidence="13">
    <location>
        <position position="88"/>
    </location>
    <ligand>
        <name>Fe cation</name>
        <dbReference type="ChEBI" id="CHEBI:24875"/>
    </ligand>
</feature>
<dbReference type="GO" id="GO:0003700">
    <property type="term" value="F:DNA-binding transcription factor activity"/>
    <property type="evidence" value="ECO:0007669"/>
    <property type="project" value="UniProtKB-UniRule"/>
</dbReference>
<evidence type="ECO:0000313" key="15">
    <source>
        <dbReference type="EMBL" id="TFE39758.1"/>
    </source>
</evidence>
<dbReference type="InterPro" id="IPR036390">
    <property type="entry name" value="WH_DNA-bd_sf"/>
</dbReference>
<feature type="binding site" evidence="12">
    <location>
        <position position="92"/>
    </location>
    <ligand>
        <name>Zn(2+)</name>
        <dbReference type="ChEBI" id="CHEBI:29105"/>
    </ligand>
</feature>
<evidence type="ECO:0000256" key="14">
    <source>
        <dbReference type="RuleBase" id="RU364037"/>
    </source>
</evidence>
<feature type="binding site" evidence="12">
    <location>
        <position position="95"/>
    </location>
    <ligand>
        <name>Zn(2+)</name>
        <dbReference type="ChEBI" id="CHEBI:29105"/>
    </ligand>
</feature>
<evidence type="ECO:0000313" key="16">
    <source>
        <dbReference type="Proteomes" id="UP000297385"/>
    </source>
</evidence>
<keyword evidence="9 14" id="KW-0805">Transcription regulation</keyword>
<proteinExistence type="inferred from homology"/>
<keyword evidence="7 12" id="KW-0479">Metal-binding</keyword>
<dbReference type="RefSeq" id="WP_134460734.1">
    <property type="nucleotide sequence ID" value="NZ_JBHMFL010000058.1"/>
</dbReference>
<evidence type="ECO:0000256" key="12">
    <source>
        <dbReference type="PIRSR" id="PIRSR602481-1"/>
    </source>
</evidence>
<comment type="cofactor">
    <cofactor evidence="13">
        <name>Mn(2+)</name>
        <dbReference type="ChEBI" id="CHEBI:29035"/>
    </cofactor>
    <cofactor evidence="13">
        <name>Fe(2+)</name>
        <dbReference type="ChEBI" id="CHEBI:29033"/>
    </cofactor>
    <text evidence="13">Binds 1 Mn(2+) or Fe(2+) ion per subunit.</text>
</comment>
<dbReference type="Proteomes" id="UP000297385">
    <property type="component" value="Unassembled WGS sequence"/>
</dbReference>
<comment type="subcellular location">
    <subcellularLocation>
        <location evidence="1 14">Cytoplasm</location>
    </subcellularLocation>
</comment>
<evidence type="ECO:0000256" key="13">
    <source>
        <dbReference type="PIRSR" id="PIRSR602481-2"/>
    </source>
</evidence>
<evidence type="ECO:0000256" key="10">
    <source>
        <dbReference type="ARBA" id="ARBA00023125"/>
    </source>
</evidence>
<comment type="caution">
    <text evidence="15">The sequence shown here is derived from an EMBL/GenBank/DDBJ whole genome shotgun (WGS) entry which is preliminary data.</text>
</comment>
<evidence type="ECO:0000256" key="1">
    <source>
        <dbReference type="ARBA" id="ARBA00004496"/>
    </source>
</evidence>
<dbReference type="Gene3D" id="3.30.1490.190">
    <property type="match status" value="1"/>
</dbReference>
<dbReference type="AlphaFoldDB" id="A0A4Y8MQU0"/>
<keyword evidence="11 14" id="KW-0804">Transcription</keyword>
<comment type="cofactor">
    <cofactor evidence="12">
        <name>Zn(2+)</name>
        <dbReference type="ChEBI" id="CHEBI:29105"/>
    </cofactor>
    <text evidence="12">Binds 1 zinc ion per subunit.</text>
</comment>
<dbReference type="GO" id="GO:0000976">
    <property type="term" value="F:transcription cis-regulatory region binding"/>
    <property type="evidence" value="ECO:0007669"/>
    <property type="project" value="TreeGrafter"/>
</dbReference>
<protein>
    <recommendedName>
        <fullName evidence="4 14">Ferric uptake regulation protein</fullName>
    </recommendedName>
</protein>
<evidence type="ECO:0000256" key="3">
    <source>
        <dbReference type="ARBA" id="ARBA00011738"/>
    </source>
</evidence>
<organism evidence="15 16">
    <name type="scientific">Paraburkholderia dipogonis</name>
    <dbReference type="NCBI Taxonomy" id="1211383"/>
    <lineage>
        <taxon>Bacteria</taxon>
        <taxon>Pseudomonadati</taxon>
        <taxon>Pseudomonadota</taxon>
        <taxon>Betaproteobacteria</taxon>
        <taxon>Burkholderiales</taxon>
        <taxon>Burkholderiaceae</taxon>
        <taxon>Paraburkholderia</taxon>
    </lineage>
</organism>
<dbReference type="SUPFAM" id="SSF46785">
    <property type="entry name" value="Winged helix' DNA-binding domain"/>
    <property type="match status" value="1"/>
</dbReference>
<keyword evidence="5 14" id="KW-0963">Cytoplasm</keyword>
<dbReference type="Gene3D" id="1.10.10.10">
    <property type="entry name" value="Winged helix-like DNA-binding domain superfamily/Winged helix DNA-binding domain"/>
    <property type="match status" value="1"/>
</dbReference>
<evidence type="ECO:0000256" key="8">
    <source>
        <dbReference type="ARBA" id="ARBA00022833"/>
    </source>
</evidence>
<feature type="binding site" evidence="12">
    <location>
        <position position="135"/>
    </location>
    <ligand>
        <name>Zn(2+)</name>
        <dbReference type="ChEBI" id="CHEBI:29105"/>
    </ligand>
</feature>
<dbReference type="GeneID" id="97305034"/>
<keyword evidence="8 12" id="KW-0862">Zinc</keyword>
<reference evidence="15 16" key="1">
    <citation type="submission" date="2019-03" db="EMBL/GenBank/DDBJ databases">
        <title>Complete Genome Sequence of Paraburkholderia dipogonis ICMP 19430T, a Nitrogen-fixing Symbiont of the South African Invasive Legume Dipogon lignosus in New Zealand.</title>
        <authorList>
            <person name="De Meyer S.E."/>
        </authorList>
    </citation>
    <scope>NUCLEOTIDE SEQUENCE [LARGE SCALE GENOMIC DNA]</scope>
    <source>
        <strain evidence="15 16">ICMP 19430</strain>
    </source>
</reference>
<keyword evidence="6 14" id="KW-0678">Repressor</keyword>
<feature type="binding site" evidence="12">
    <location>
        <position position="132"/>
    </location>
    <ligand>
        <name>Zn(2+)</name>
        <dbReference type="ChEBI" id="CHEBI:29105"/>
    </ligand>
</feature>
<dbReference type="GO" id="GO:1900376">
    <property type="term" value="P:regulation of secondary metabolite biosynthetic process"/>
    <property type="evidence" value="ECO:0007669"/>
    <property type="project" value="TreeGrafter"/>
</dbReference>
<sequence>MNIHRILERARLRPTFPRVLVLEFFQEHAREHFTAEQVYKLLNEDIRNMSVATVYRVLGQLVDADLLSGVAFGDGRMVYELNDGTRHDHLVCTVCGRIYEFFDAEIEARQQSVANSLDFTVTGRQLVLFGMCADCRKSGAKANAVVRR</sequence>
<feature type="binding site" evidence="13">
    <location>
        <position position="107"/>
    </location>
    <ligand>
        <name>Fe cation</name>
        <dbReference type="ChEBI" id="CHEBI:24875"/>
    </ligand>
</feature>
<dbReference type="GO" id="GO:0045892">
    <property type="term" value="P:negative regulation of DNA-templated transcription"/>
    <property type="evidence" value="ECO:0007669"/>
    <property type="project" value="TreeGrafter"/>
</dbReference>
<gene>
    <name evidence="14" type="primary">fur</name>
    <name evidence="15" type="ORF">E2553_23410</name>
</gene>
<dbReference type="PANTHER" id="PTHR33202:SF2">
    <property type="entry name" value="FERRIC UPTAKE REGULATION PROTEIN"/>
    <property type="match status" value="1"/>
</dbReference>
<dbReference type="GO" id="GO:0008270">
    <property type="term" value="F:zinc ion binding"/>
    <property type="evidence" value="ECO:0007669"/>
    <property type="project" value="TreeGrafter"/>
</dbReference>
<dbReference type="InterPro" id="IPR002481">
    <property type="entry name" value="FUR"/>
</dbReference>
<dbReference type="CDD" id="cd07153">
    <property type="entry name" value="Fur_like"/>
    <property type="match status" value="1"/>
</dbReference>
<evidence type="ECO:0000256" key="9">
    <source>
        <dbReference type="ARBA" id="ARBA00023015"/>
    </source>
</evidence>
<name>A0A4Y8MQU0_9BURK</name>
<keyword evidence="10 14" id="KW-0238">DNA-binding</keyword>
<evidence type="ECO:0000256" key="7">
    <source>
        <dbReference type="ARBA" id="ARBA00022723"/>
    </source>
</evidence>
<dbReference type="InterPro" id="IPR043135">
    <property type="entry name" value="Fur_C"/>
</dbReference>
<comment type="similarity">
    <text evidence="2 14">Belongs to the Fur family.</text>
</comment>
<dbReference type="FunFam" id="1.10.10.10:FF:000007">
    <property type="entry name" value="Ferric uptake regulation protein"/>
    <property type="match status" value="1"/>
</dbReference>
<dbReference type="GO" id="GO:0005829">
    <property type="term" value="C:cytosol"/>
    <property type="evidence" value="ECO:0007669"/>
    <property type="project" value="TreeGrafter"/>
</dbReference>
<comment type="subunit">
    <text evidence="3 14">Homodimer.</text>
</comment>
<evidence type="ECO:0000256" key="4">
    <source>
        <dbReference type="ARBA" id="ARBA00020910"/>
    </source>
</evidence>
<evidence type="ECO:0000256" key="2">
    <source>
        <dbReference type="ARBA" id="ARBA00007957"/>
    </source>
</evidence>
<evidence type="ECO:0000256" key="11">
    <source>
        <dbReference type="ARBA" id="ARBA00023163"/>
    </source>
</evidence>
<accession>A0A4Y8MQU0</accession>
<keyword evidence="13 14" id="KW-0408">Iron</keyword>
<dbReference type="InterPro" id="IPR036388">
    <property type="entry name" value="WH-like_DNA-bd_sf"/>
</dbReference>
<dbReference type="EMBL" id="SNVI01000002">
    <property type="protein sequence ID" value="TFE39758.1"/>
    <property type="molecule type" value="Genomic_DNA"/>
</dbReference>
<evidence type="ECO:0000256" key="6">
    <source>
        <dbReference type="ARBA" id="ARBA00022491"/>
    </source>
</evidence>
<evidence type="ECO:0000256" key="5">
    <source>
        <dbReference type="ARBA" id="ARBA00022490"/>
    </source>
</evidence>
<dbReference type="Pfam" id="PF01475">
    <property type="entry name" value="FUR"/>
    <property type="match status" value="1"/>
</dbReference>